<feature type="chain" id="PRO_5043158215" description="Heparanase-like protein 1" evidence="11">
    <location>
        <begin position="20"/>
        <end position="550"/>
    </location>
</feature>
<dbReference type="KEGG" id="ppp:112287451"/>
<dbReference type="Gene3D" id="3.20.20.80">
    <property type="entry name" value="Glycosidases"/>
    <property type="match status" value="1"/>
</dbReference>
<keyword evidence="6" id="KW-0472">Membrane</keyword>
<evidence type="ECO:0000256" key="5">
    <source>
        <dbReference type="ARBA" id="ARBA00022801"/>
    </source>
</evidence>
<evidence type="ECO:0000256" key="11">
    <source>
        <dbReference type="SAM" id="SignalP"/>
    </source>
</evidence>
<dbReference type="SUPFAM" id="SSF51445">
    <property type="entry name" value="(Trans)glycosidases"/>
    <property type="match status" value="1"/>
</dbReference>
<keyword evidence="7" id="KW-0325">Glycoprotein</keyword>
<dbReference type="Proteomes" id="UP000006727">
    <property type="component" value="Chromosome 10"/>
</dbReference>
<dbReference type="InterPro" id="IPR017853">
    <property type="entry name" value="GH"/>
</dbReference>
<evidence type="ECO:0000256" key="3">
    <source>
        <dbReference type="ARBA" id="ARBA00022525"/>
    </source>
</evidence>
<dbReference type="GeneID" id="112287451"/>
<keyword evidence="3" id="KW-0964">Secreted</keyword>
<dbReference type="AlphaFoldDB" id="A0A2K1JZH0"/>
<evidence type="ECO:0000256" key="9">
    <source>
        <dbReference type="ARBA" id="ARBA00023765"/>
    </source>
</evidence>
<dbReference type="FunCoup" id="A0A2K1JZH0">
    <property type="interactions" value="158"/>
</dbReference>
<gene>
    <name evidence="13" type="primary">LOC112287451</name>
    <name evidence="12" type="ORF">PHYPA_014047</name>
</gene>
<dbReference type="Pfam" id="PF03662">
    <property type="entry name" value="Glyco_hydro_79n"/>
    <property type="match status" value="1"/>
</dbReference>
<dbReference type="EMBL" id="ABEU02000010">
    <property type="protein sequence ID" value="PNR46927.1"/>
    <property type="molecule type" value="Genomic_DNA"/>
</dbReference>
<dbReference type="Gramene" id="Pp3c10_17980V3.1">
    <property type="protein sequence ID" value="Pp3c10_17980V3.1"/>
    <property type="gene ID" value="Pp3c10_17980"/>
</dbReference>
<reference evidence="12 14" key="1">
    <citation type="journal article" date="2008" name="Science">
        <title>The Physcomitrella genome reveals evolutionary insights into the conquest of land by plants.</title>
        <authorList>
            <person name="Rensing S."/>
            <person name="Lang D."/>
            <person name="Zimmer A."/>
            <person name="Terry A."/>
            <person name="Salamov A."/>
            <person name="Shapiro H."/>
            <person name="Nishiyama T."/>
            <person name="Perroud P.-F."/>
            <person name="Lindquist E."/>
            <person name="Kamisugi Y."/>
            <person name="Tanahashi T."/>
            <person name="Sakakibara K."/>
            <person name="Fujita T."/>
            <person name="Oishi K."/>
            <person name="Shin-I T."/>
            <person name="Kuroki Y."/>
            <person name="Toyoda A."/>
            <person name="Suzuki Y."/>
            <person name="Hashimoto A."/>
            <person name="Yamaguchi K."/>
            <person name="Sugano A."/>
            <person name="Kohara Y."/>
            <person name="Fujiyama A."/>
            <person name="Anterola A."/>
            <person name="Aoki S."/>
            <person name="Ashton N."/>
            <person name="Barbazuk W.B."/>
            <person name="Barker E."/>
            <person name="Bennetzen J."/>
            <person name="Bezanilla M."/>
            <person name="Blankenship R."/>
            <person name="Cho S.H."/>
            <person name="Dutcher S."/>
            <person name="Estelle M."/>
            <person name="Fawcett J.A."/>
            <person name="Gundlach H."/>
            <person name="Hanada K."/>
            <person name="Heyl A."/>
            <person name="Hicks K.A."/>
            <person name="Hugh J."/>
            <person name="Lohr M."/>
            <person name="Mayer K."/>
            <person name="Melkozernov A."/>
            <person name="Murata T."/>
            <person name="Nelson D."/>
            <person name="Pils B."/>
            <person name="Prigge M."/>
            <person name="Reiss B."/>
            <person name="Renner T."/>
            <person name="Rombauts S."/>
            <person name="Rushton P."/>
            <person name="Sanderfoot A."/>
            <person name="Schween G."/>
            <person name="Shiu S.-H."/>
            <person name="Stueber K."/>
            <person name="Theodoulou F.L."/>
            <person name="Tu H."/>
            <person name="Van de Peer Y."/>
            <person name="Verrier P.J."/>
            <person name="Waters E."/>
            <person name="Wood A."/>
            <person name="Yang L."/>
            <person name="Cove D."/>
            <person name="Cuming A."/>
            <person name="Hasebe M."/>
            <person name="Lucas S."/>
            <person name="Mishler D.B."/>
            <person name="Reski R."/>
            <person name="Grigoriev I."/>
            <person name="Quatrano R.S."/>
            <person name="Boore J.L."/>
        </authorList>
    </citation>
    <scope>NUCLEOTIDE SEQUENCE [LARGE SCALE GENOMIC DNA]</scope>
    <source>
        <strain evidence="13 14">cv. Gransden 2004</strain>
    </source>
</reference>
<organism evidence="12">
    <name type="scientific">Physcomitrium patens</name>
    <name type="common">Spreading-leaved earth moss</name>
    <name type="synonym">Physcomitrella patens</name>
    <dbReference type="NCBI Taxonomy" id="3218"/>
    <lineage>
        <taxon>Eukaryota</taxon>
        <taxon>Viridiplantae</taxon>
        <taxon>Streptophyta</taxon>
        <taxon>Embryophyta</taxon>
        <taxon>Bryophyta</taxon>
        <taxon>Bryophytina</taxon>
        <taxon>Bryopsida</taxon>
        <taxon>Funariidae</taxon>
        <taxon>Funariales</taxon>
        <taxon>Funariaceae</taxon>
        <taxon>Physcomitrium</taxon>
    </lineage>
</organism>
<dbReference type="InterPro" id="IPR005199">
    <property type="entry name" value="Glyco_hydro_79"/>
</dbReference>
<dbReference type="FunFam" id="3.20.20.80:FF:000023">
    <property type="entry name" value="heparanase-like protein 3"/>
    <property type="match status" value="1"/>
</dbReference>
<evidence type="ECO:0000256" key="8">
    <source>
        <dbReference type="ARBA" id="ARBA00023228"/>
    </source>
</evidence>
<reference evidence="12 14" key="2">
    <citation type="journal article" date="2018" name="Plant J.">
        <title>The Physcomitrella patens chromosome-scale assembly reveals moss genome structure and evolution.</title>
        <authorList>
            <person name="Lang D."/>
            <person name="Ullrich K.K."/>
            <person name="Murat F."/>
            <person name="Fuchs J."/>
            <person name="Jenkins J."/>
            <person name="Haas F.B."/>
            <person name="Piednoel M."/>
            <person name="Gundlach H."/>
            <person name="Van Bel M."/>
            <person name="Meyberg R."/>
            <person name="Vives C."/>
            <person name="Morata J."/>
            <person name="Symeonidi A."/>
            <person name="Hiss M."/>
            <person name="Muchero W."/>
            <person name="Kamisugi Y."/>
            <person name="Saleh O."/>
            <person name="Blanc G."/>
            <person name="Decker E.L."/>
            <person name="van Gessel N."/>
            <person name="Grimwood J."/>
            <person name="Hayes R.D."/>
            <person name="Graham S.W."/>
            <person name="Gunter L.E."/>
            <person name="McDaniel S.F."/>
            <person name="Hoernstein S.N.W."/>
            <person name="Larsson A."/>
            <person name="Li F.W."/>
            <person name="Perroud P.F."/>
            <person name="Phillips J."/>
            <person name="Ranjan P."/>
            <person name="Rokshar D.S."/>
            <person name="Rothfels C.J."/>
            <person name="Schneider L."/>
            <person name="Shu S."/>
            <person name="Stevenson D.W."/>
            <person name="Thummler F."/>
            <person name="Tillich M."/>
            <person name="Villarreal Aguilar J.C."/>
            <person name="Widiez T."/>
            <person name="Wong G.K."/>
            <person name="Wymore A."/>
            <person name="Zhang Y."/>
            <person name="Zimmer A.D."/>
            <person name="Quatrano R.S."/>
            <person name="Mayer K.F.X."/>
            <person name="Goodstein D."/>
            <person name="Casacuberta J.M."/>
            <person name="Vandepoele K."/>
            <person name="Reski R."/>
            <person name="Cuming A.C."/>
            <person name="Tuskan G.A."/>
            <person name="Maumus F."/>
            <person name="Salse J."/>
            <person name="Schmutz J."/>
            <person name="Rensing S.A."/>
        </authorList>
    </citation>
    <scope>NUCLEOTIDE SEQUENCE [LARGE SCALE GENOMIC DNA]</scope>
    <source>
        <strain evidence="13 14">cv. Gransden 2004</strain>
    </source>
</reference>
<dbReference type="PANTHER" id="PTHR14363">
    <property type="entry name" value="HEPARANASE-RELATED"/>
    <property type="match status" value="1"/>
</dbReference>
<evidence type="ECO:0000256" key="2">
    <source>
        <dbReference type="ARBA" id="ARBA00009800"/>
    </source>
</evidence>
<dbReference type="GO" id="GO:0004566">
    <property type="term" value="F:beta-glucuronidase activity"/>
    <property type="evidence" value="ECO:0000318"/>
    <property type="project" value="GO_Central"/>
</dbReference>
<dbReference type="EnsemblPlants" id="Pp3c10_17980V3.1">
    <property type="protein sequence ID" value="Pp3c10_17980V3.1"/>
    <property type="gene ID" value="Pp3c10_17980"/>
</dbReference>
<keyword evidence="14" id="KW-1185">Reference proteome</keyword>
<dbReference type="PANTHER" id="PTHR14363:SF17">
    <property type="entry name" value="HEPARANASE-LIKE PROTEIN 3"/>
    <property type="match status" value="1"/>
</dbReference>
<comment type="function">
    <text evidence="10">Endoglycosidase which is a cell surface and extracellular matrix-degrading enzyme. Cleaves heparan sulfate proteoglycans (HSPGs) into heparan sulfate side chains and core proteoglycans.</text>
</comment>
<evidence type="ECO:0000313" key="13">
    <source>
        <dbReference type="EnsemblPlants" id="Pp3c10_17980V3.1"/>
    </source>
</evidence>
<evidence type="ECO:0000256" key="7">
    <source>
        <dbReference type="ARBA" id="ARBA00023180"/>
    </source>
</evidence>
<dbReference type="STRING" id="3218.A0A2K1JZH0"/>
<comment type="similarity">
    <text evidence="2">Belongs to the glycosyl hydrolase 79 family.</text>
</comment>
<sequence>MAALLLCLLLSSMLLSVSTSHSCSNITRVCAEDEDNVLTVDVDASSLLATTDEAFLCATLDWWPPDKCDYGTCAWGQASLLNLDLDNPLLEKFLKALYPFRIRLGGTLQDHIVYEIGLNSEESCLPIAKDETYMFGFREGCLSMNRWIALNNLFAKSGTLVAFGLNALYNRLQVGDGWGPWDSSNARSLIEFSIQQGIQVEAWELGNELSGNGVGTTISAQQYAEDMRELRFIIDTLYVDFDRRPLVVAPDGFLEGQWDTAFLNASGPGVVDVFTRHIYNLGPGVSGDLVDKILNPSYLDNELGNFRAVRDILQTLDPSPSAWVGEAGGAYNSGHHLVTDAFVFSFWYLDQLAMAASFNNKAYCRQSLIGGNYGLLNTTTFRPNPDMYSALLWKRMMGSRVLTTTVDGYPQLRTYSHCQQGTTTGGLTLLLINLSNFTVSVAANLLSHSKDEPKSQGGKNPKYSLIPKSFKTSKALVTRSEYHLTPQHKDLHSQTAVLNGVPLELTSTGDLPNMEPIVRENFSPVSVAPISIVFVVLPDAKVPICSKSDS</sequence>
<dbReference type="GO" id="GO:0005576">
    <property type="term" value="C:extracellular region"/>
    <property type="evidence" value="ECO:0007669"/>
    <property type="project" value="UniProtKB-SubCell"/>
</dbReference>
<proteinExistence type="inferred from homology"/>
<name>A0A2K1JZH0_PHYPA</name>
<evidence type="ECO:0000313" key="12">
    <source>
        <dbReference type="EMBL" id="PNR46927.1"/>
    </source>
</evidence>
<keyword evidence="5" id="KW-0378">Hydrolase</keyword>
<protein>
    <recommendedName>
        <fullName evidence="15">Heparanase-like protein 1</fullName>
    </recommendedName>
</protein>
<dbReference type="PaxDb" id="3218-PP1S181_80V6.1"/>
<reference evidence="13" key="3">
    <citation type="submission" date="2020-12" db="UniProtKB">
        <authorList>
            <consortium name="EnsemblPlants"/>
        </authorList>
    </citation>
    <scope>IDENTIFICATION</scope>
</reference>
<comment type="subcellular location">
    <subcellularLocation>
        <location evidence="9">Lysosome membrane</location>
        <topology evidence="9">Peripheral membrane protein</topology>
    </subcellularLocation>
    <subcellularLocation>
        <location evidence="1">Secreted</location>
    </subcellularLocation>
</comment>
<evidence type="ECO:0000313" key="14">
    <source>
        <dbReference type="Proteomes" id="UP000006727"/>
    </source>
</evidence>
<keyword evidence="8" id="KW-0458">Lysosome</keyword>
<evidence type="ECO:0000256" key="4">
    <source>
        <dbReference type="ARBA" id="ARBA00022729"/>
    </source>
</evidence>
<keyword evidence="4 11" id="KW-0732">Signal</keyword>
<evidence type="ECO:0000256" key="6">
    <source>
        <dbReference type="ARBA" id="ARBA00023136"/>
    </source>
</evidence>
<feature type="signal peptide" evidence="11">
    <location>
        <begin position="1"/>
        <end position="19"/>
    </location>
</feature>
<accession>A0A2K1JZH0</accession>
<evidence type="ECO:0000256" key="1">
    <source>
        <dbReference type="ARBA" id="ARBA00004613"/>
    </source>
</evidence>
<dbReference type="OrthoDB" id="726732at2759"/>
<evidence type="ECO:0000256" key="10">
    <source>
        <dbReference type="ARBA" id="ARBA00055929"/>
    </source>
</evidence>
<evidence type="ECO:0008006" key="15">
    <source>
        <dbReference type="Google" id="ProtNLM"/>
    </source>
</evidence>
<dbReference type="GO" id="GO:0005765">
    <property type="term" value="C:lysosomal membrane"/>
    <property type="evidence" value="ECO:0007669"/>
    <property type="project" value="UniProtKB-SubCell"/>
</dbReference>
<dbReference type="RefSeq" id="XP_024386202.1">
    <property type="nucleotide sequence ID" value="XM_024530434.2"/>
</dbReference>